<accession>A0A016VKN7</accession>
<evidence type="ECO:0000313" key="2">
    <source>
        <dbReference type="EMBL" id="EYC28174.1"/>
    </source>
</evidence>
<reference evidence="3" key="1">
    <citation type="journal article" date="2015" name="Nat. Genet.">
        <title>The genome and transcriptome of the zoonotic hookworm Ancylostoma ceylanicum identify infection-specific gene families.</title>
        <authorList>
            <person name="Schwarz E.M."/>
            <person name="Hu Y."/>
            <person name="Antoshechkin I."/>
            <person name="Miller M.M."/>
            <person name="Sternberg P.W."/>
            <person name="Aroian R.V."/>
        </authorList>
    </citation>
    <scope>NUCLEOTIDE SEQUENCE</scope>
    <source>
        <strain evidence="3">HY135</strain>
    </source>
</reference>
<gene>
    <name evidence="2" type="primary">Acey_s0008.g372</name>
    <name evidence="2" type="ORF">Y032_0008g372</name>
</gene>
<dbReference type="Proteomes" id="UP000024635">
    <property type="component" value="Unassembled WGS sequence"/>
</dbReference>
<dbReference type="EMBL" id="JARK01001344">
    <property type="protein sequence ID" value="EYC28174.1"/>
    <property type="molecule type" value="Genomic_DNA"/>
</dbReference>
<organism evidence="2 3">
    <name type="scientific">Ancylostoma ceylanicum</name>
    <dbReference type="NCBI Taxonomy" id="53326"/>
    <lineage>
        <taxon>Eukaryota</taxon>
        <taxon>Metazoa</taxon>
        <taxon>Ecdysozoa</taxon>
        <taxon>Nematoda</taxon>
        <taxon>Chromadorea</taxon>
        <taxon>Rhabditida</taxon>
        <taxon>Rhabditina</taxon>
        <taxon>Rhabditomorpha</taxon>
        <taxon>Strongyloidea</taxon>
        <taxon>Ancylostomatidae</taxon>
        <taxon>Ancylostomatinae</taxon>
        <taxon>Ancylostoma</taxon>
    </lineage>
</organism>
<name>A0A016VKN7_9BILA</name>
<sequence>MVRKDKRRKSEEPRQLFGMRAVEIGKNRDRRSRNSQQETGRTAGYRPVLPVFCCAPSGNLFGNRVAKNYGKNMLLAFIGTCFALQSNSIGRYFTELNGLAPLFAGHVWSGTGIRINFSTCKFPR</sequence>
<evidence type="ECO:0000313" key="3">
    <source>
        <dbReference type="Proteomes" id="UP000024635"/>
    </source>
</evidence>
<evidence type="ECO:0000256" key="1">
    <source>
        <dbReference type="SAM" id="MobiDB-lite"/>
    </source>
</evidence>
<keyword evidence="3" id="KW-1185">Reference proteome</keyword>
<proteinExistence type="predicted"/>
<comment type="caution">
    <text evidence="2">The sequence shown here is derived from an EMBL/GenBank/DDBJ whole genome shotgun (WGS) entry which is preliminary data.</text>
</comment>
<dbReference type="AlphaFoldDB" id="A0A016VKN7"/>
<protein>
    <submittedName>
        <fullName evidence="2">Uncharacterized protein</fullName>
    </submittedName>
</protein>
<feature type="region of interest" description="Disordered" evidence="1">
    <location>
        <begin position="1"/>
        <end position="42"/>
    </location>
</feature>